<dbReference type="AlphaFoldDB" id="A0AAD2D814"/>
<accession>A0AAD2D814</accession>
<keyword evidence="4" id="KW-1185">Reference proteome</keyword>
<protein>
    <submittedName>
        <fullName evidence="3">Uncharacterized protein</fullName>
    </submittedName>
</protein>
<organism evidence="3 4">
    <name type="scientific">Euplotes crassus</name>
    <dbReference type="NCBI Taxonomy" id="5936"/>
    <lineage>
        <taxon>Eukaryota</taxon>
        <taxon>Sar</taxon>
        <taxon>Alveolata</taxon>
        <taxon>Ciliophora</taxon>
        <taxon>Intramacronucleata</taxon>
        <taxon>Spirotrichea</taxon>
        <taxon>Hypotrichia</taxon>
        <taxon>Euplotida</taxon>
        <taxon>Euplotidae</taxon>
        <taxon>Moneuplotes</taxon>
    </lineage>
</organism>
<dbReference type="Proteomes" id="UP001295684">
    <property type="component" value="Unassembled WGS sequence"/>
</dbReference>
<evidence type="ECO:0000313" key="3">
    <source>
        <dbReference type="EMBL" id="CAI2384382.1"/>
    </source>
</evidence>
<gene>
    <name evidence="3" type="ORF">ECRASSUSDP1_LOCUS25907</name>
</gene>
<keyword evidence="1" id="KW-0175">Coiled coil</keyword>
<reference evidence="3" key="1">
    <citation type="submission" date="2023-07" db="EMBL/GenBank/DDBJ databases">
        <authorList>
            <consortium name="AG Swart"/>
            <person name="Singh M."/>
            <person name="Singh A."/>
            <person name="Seah K."/>
            <person name="Emmerich C."/>
        </authorList>
    </citation>
    <scope>NUCLEOTIDE SEQUENCE</scope>
    <source>
        <strain evidence="3">DP1</strain>
    </source>
</reference>
<feature type="coiled-coil region" evidence="1">
    <location>
        <begin position="294"/>
        <end position="349"/>
    </location>
</feature>
<proteinExistence type="predicted"/>
<evidence type="ECO:0000256" key="1">
    <source>
        <dbReference type="SAM" id="Coils"/>
    </source>
</evidence>
<dbReference type="EMBL" id="CAMPGE010026711">
    <property type="protein sequence ID" value="CAI2384382.1"/>
    <property type="molecule type" value="Genomic_DNA"/>
</dbReference>
<feature type="compositionally biased region" description="Polar residues" evidence="2">
    <location>
        <begin position="658"/>
        <end position="668"/>
    </location>
</feature>
<evidence type="ECO:0000256" key="2">
    <source>
        <dbReference type="SAM" id="MobiDB-lite"/>
    </source>
</evidence>
<feature type="region of interest" description="Disordered" evidence="2">
    <location>
        <begin position="1"/>
        <end position="22"/>
    </location>
</feature>
<name>A0AAD2D814_EUPCR</name>
<feature type="region of interest" description="Disordered" evidence="2">
    <location>
        <begin position="654"/>
        <end position="674"/>
    </location>
</feature>
<evidence type="ECO:0000313" key="4">
    <source>
        <dbReference type="Proteomes" id="UP001295684"/>
    </source>
</evidence>
<sequence length="766" mass="88159">MEVNKENRGLRRNGVKRDGAGKMEGCHVNKLVDKEIWDKKTSINLLHSENSVRLYDQDNNNTRGGSRKEIFNIKPKVKASNKVKISKPKNINLRLDKSHPMQTKNPRFNNLCKLNTCDGSNTCFCFDCVKNIKVQTQRSRKATSRPNTGNKKKHIGCPEFTTFSRKDSCLTFEKYTERGNSPHMIKIDAHINAAAKILRKKSRERSNGKHSGINLRSSSGSFLVPEIDASRNESYERNCKRAKKNNFIETSYNKYAKSNYKPMTYQNTITEDQLQNLKDAQGVPSSNIPFAELLDKKTRELRETNSSLDKANDEIKSLKIKLEESSAENKSLKNKCINFEKNNLILKQQNKKLYDIMYEILGVVKLKSTTNFANETSHFNSSFKFPELTEAKELDTLEYSHNKDELDLSKLENDRKKLFETQRSKEKTLDKYLVITEEDQPEEKGQINMVINQKCKGSKAEEITYNSSTAVNSYPASKRLSSIEGKLNPPRTNCVEAEKNITNLTMAKIRACEESHKEEQSLPVTSKREKVDTFVSFDHNPIMSAKSNNEDDLEEFNLQEQYFSRSEQKGKNIEDGITEKFQPHLSDHRTKNNIFVNVRDSASIYFGSETEKPQNFHVVNEDWENFNAQQTSRERDFSKINTLGERRRSQCYIKTQPEVDNSSQSSDYNIDVSPKNPIIDKIPVNSKVNAGMTKHNFKANTRYHSKIVTPFQPRYINYNPSEKLPHAQYSQSEVHMLPPIENLHTLEGDENVEFEFINIDQNGPNL</sequence>
<comment type="caution">
    <text evidence="3">The sequence shown here is derived from an EMBL/GenBank/DDBJ whole genome shotgun (WGS) entry which is preliminary data.</text>
</comment>